<dbReference type="GO" id="GO:0016020">
    <property type="term" value="C:membrane"/>
    <property type="evidence" value="ECO:0007669"/>
    <property type="project" value="UniProtKB-SubCell"/>
</dbReference>
<keyword evidence="2" id="KW-0488">Methylation</keyword>
<dbReference type="Pfam" id="PF07963">
    <property type="entry name" value="N_methyl"/>
    <property type="match status" value="1"/>
</dbReference>
<evidence type="ECO:0000256" key="5">
    <source>
        <dbReference type="ARBA" id="ARBA00023136"/>
    </source>
</evidence>
<gene>
    <name evidence="6" type="ORF">OP10G_0539</name>
</gene>
<dbReference type="Gene3D" id="3.30.700.10">
    <property type="entry name" value="Glycoprotein, Type 4 Pilin"/>
    <property type="match status" value="1"/>
</dbReference>
<evidence type="ECO:0000256" key="2">
    <source>
        <dbReference type="ARBA" id="ARBA00022481"/>
    </source>
</evidence>
<protein>
    <recommendedName>
        <fullName evidence="8">Prepilin-type N-terminal cleavage/methylation domain-containing protein</fullName>
    </recommendedName>
</protein>
<accession>A0A068NKD5</accession>
<keyword evidence="5" id="KW-0472">Membrane</keyword>
<dbReference type="InterPro" id="IPR012902">
    <property type="entry name" value="N_methyl_site"/>
</dbReference>
<reference evidence="6 7" key="1">
    <citation type="journal article" date="2014" name="PLoS ONE">
        <title>The first complete genome sequence of the class fimbriimonadia in the phylum armatimonadetes.</title>
        <authorList>
            <person name="Hu Z.Y."/>
            <person name="Wang Y.Z."/>
            <person name="Im W.T."/>
            <person name="Wang S.Y."/>
            <person name="Zhao G.P."/>
            <person name="Zheng H.J."/>
            <person name="Quan Z.X."/>
        </authorList>
    </citation>
    <scope>NUCLEOTIDE SEQUENCE [LARGE SCALE GENOMIC DNA]</scope>
    <source>
        <strain evidence="6">Gsoil 348</strain>
    </source>
</reference>
<comment type="subcellular location">
    <subcellularLocation>
        <location evidence="1">Membrane</location>
        <topology evidence="1">Single-pass membrane protein</topology>
    </subcellularLocation>
</comment>
<proteinExistence type="predicted"/>
<dbReference type="eggNOG" id="COG2165">
    <property type="taxonomic scope" value="Bacteria"/>
</dbReference>
<keyword evidence="4" id="KW-1133">Transmembrane helix</keyword>
<dbReference type="InterPro" id="IPR045584">
    <property type="entry name" value="Pilin-like"/>
</dbReference>
<dbReference type="KEGG" id="fgi:OP10G_0539"/>
<dbReference type="Proteomes" id="UP000027982">
    <property type="component" value="Chromosome"/>
</dbReference>
<evidence type="ECO:0008006" key="8">
    <source>
        <dbReference type="Google" id="ProtNLM"/>
    </source>
</evidence>
<sequence>MKKAFTLIELLVVIAIIAILAAILFPVFAQAKLAAKKTQGLSQAKQIGTGLQIYLGDSDDMLPAYRFEEDLNSTIINPTYIKLKAANDPKANLIEANAQRCVFINQTLDPYIKNDGIWKAPTNSKAWVNVQETGTADAGFRSFGGQNSYAVNNYVFRSTTTKFPGVMLSATSIEQTANTLGLVDATYYNALPAMPNNTFCTLGGYSKSSSSSYMHYWKHLGNNELNFSALGSPDPLDPSNAQVLKNIDARYSGFVNMVRMDSSAKAVQAKSVVMNLRDKGRDSYWNPTKGDCE</sequence>
<evidence type="ECO:0000256" key="1">
    <source>
        <dbReference type="ARBA" id="ARBA00004167"/>
    </source>
</evidence>
<dbReference type="PANTHER" id="PTHR30093:SF44">
    <property type="entry name" value="TYPE II SECRETION SYSTEM CORE PROTEIN G"/>
    <property type="match status" value="1"/>
</dbReference>
<evidence type="ECO:0000313" key="7">
    <source>
        <dbReference type="Proteomes" id="UP000027982"/>
    </source>
</evidence>
<dbReference type="STRING" id="661478.OP10G_0539"/>
<dbReference type="SUPFAM" id="SSF54523">
    <property type="entry name" value="Pili subunits"/>
    <property type="match status" value="1"/>
</dbReference>
<keyword evidence="3" id="KW-0812">Transmembrane</keyword>
<dbReference type="RefSeq" id="WP_025227436.1">
    <property type="nucleotide sequence ID" value="NZ_CP007139.1"/>
</dbReference>
<evidence type="ECO:0000256" key="3">
    <source>
        <dbReference type="ARBA" id="ARBA00022692"/>
    </source>
</evidence>
<organism evidence="6 7">
    <name type="scientific">Fimbriimonas ginsengisoli Gsoil 348</name>
    <dbReference type="NCBI Taxonomy" id="661478"/>
    <lineage>
        <taxon>Bacteria</taxon>
        <taxon>Bacillati</taxon>
        <taxon>Armatimonadota</taxon>
        <taxon>Fimbriimonadia</taxon>
        <taxon>Fimbriimonadales</taxon>
        <taxon>Fimbriimonadaceae</taxon>
        <taxon>Fimbriimonas</taxon>
    </lineage>
</organism>
<dbReference type="HOGENOM" id="CLU_041661_1_0_0"/>
<evidence type="ECO:0000313" key="6">
    <source>
        <dbReference type="EMBL" id="AIE83907.1"/>
    </source>
</evidence>
<name>A0A068NKD5_FIMGI</name>
<dbReference type="PANTHER" id="PTHR30093">
    <property type="entry name" value="GENERAL SECRETION PATHWAY PROTEIN G"/>
    <property type="match status" value="1"/>
</dbReference>
<evidence type="ECO:0000256" key="4">
    <source>
        <dbReference type="ARBA" id="ARBA00022989"/>
    </source>
</evidence>
<dbReference type="AlphaFoldDB" id="A0A068NKD5"/>
<dbReference type="NCBIfam" id="TIGR02532">
    <property type="entry name" value="IV_pilin_GFxxxE"/>
    <property type="match status" value="1"/>
</dbReference>
<keyword evidence="7" id="KW-1185">Reference proteome</keyword>
<dbReference type="EMBL" id="CP007139">
    <property type="protein sequence ID" value="AIE83907.1"/>
    <property type="molecule type" value="Genomic_DNA"/>
</dbReference>